<keyword evidence="3" id="KW-0012">Acyltransferase</keyword>
<accession>A0A084IP03</accession>
<sequence>MSGSSARIHAFDSLRGLAACSVIVGHFFIVMRGQQAAVYDRFFQWTRVAKQTPLDVLFQGHAAVVLFFVLSGFVLYLLLARAKLSMPAYVAKRVVRLYVPYLAAIVLGIIGAHAVTGDTLAGFNSWINKFWSWPVTWPSIGEHLLFVGQFNSDRYDFTIWTLVHEMRISLVFPLIFFMVRRMRWWAALMPFVVASATMVVLRQPAIRESMNIAGFAAHGGLTAYVLTVHYMLAFAIGASLAHHRDTLFAAYGRLPGRTRILLGVLTFMLYVYGGRALHITGLATMMPYDWPMMAAAALLLVTAAAEPGFRRALEAPVCQYLGRISYSLYLFHPLVLLAMLHGFAGRMPLGWLLVVTFGLCFVVSDLAYRTIEQPAVELSRIAAERVGALYQAMTQHRSAGTARRYGS</sequence>
<feature type="domain" description="Acyltransferase 3" evidence="2">
    <location>
        <begin position="9"/>
        <end position="363"/>
    </location>
</feature>
<feature type="transmembrane region" description="Helical" evidence="1">
    <location>
        <begin position="12"/>
        <end position="31"/>
    </location>
</feature>
<gene>
    <name evidence="3" type="ORF">C41B8_04376</name>
</gene>
<dbReference type="PANTHER" id="PTHR23028">
    <property type="entry name" value="ACETYLTRANSFERASE"/>
    <property type="match status" value="1"/>
</dbReference>
<dbReference type="PANTHER" id="PTHR23028:SF53">
    <property type="entry name" value="ACYL_TRANSF_3 DOMAIN-CONTAINING PROTEIN"/>
    <property type="match status" value="1"/>
</dbReference>
<evidence type="ECO:0000259" key="2">
    <source>
        <dbReference type="Pfam" id="PF01757"/>
    </source>
</evidence>
<feature type="transmembrane region" description="Helical" evidence="1">
    <location>
        <begin position="260"/>
        <end position="278"/>
    </location>
</feature>
<keyword evidence="1" id="KW-0812">Transmembrane</keyword>
<feature type="transmembrane region" description="Helical" evidence="1">
    <location>
        <begin position="98"/>
        <end position="116"/>
    </location>
</feature>
<dbReference type="OrthoDB" id="9767863at2"/>
<dbReference type="GO" id="GO:0016020">
    <property type="term" value="C:membrane"/>
    <property type="evidence" value="ECO:0007669"/>
    <property type="project" value="TreeGrafter"/>
</dbReference>
<evidence type="ECO:0000256" key="1">
    <source>
        <dbReference type="SAM" id="Phobius"/>
    </source>
</evidence>
<feature type="transmembrane region" description="Helical" evidence="1">
    <location>
        <begin position="321"/>
        <end position="343"/>
    </location>
</feature>
<organism evidence="3 4">
    <name type="scientific">Salinisphaera hydrothermalis (strain C41B8)</name>
    <dbReference type="NCBI Taxonomy" id="1304275"/>
    <lineage>
        <taxon>Bacteria</taxon>
        <taxon>Pseudomonadati</taxon>
        <taxon>Pseudomonadota</taxon>
        <taxon>Gammaproteobacteria</taxon>
        <taxon>Salinisphaerales</taxon>
        <taxon>Salinisphaeraceae</taxon>
        <taxon>Salinisphaera</taxon>
    </lineage>
</organism>
<feature type="transmembrane region" description="Helical" evidence="1">
    <location>
        <begin position="157"/>
        <end position="177"/>
    </location>
</feature>
<keyword evidence="4" id="KW-1185">Reference proteome</keyword>
<keyword evidence="1" id="KW-0472">Membrane</keyword>
<keyword evidence="3" id="KW-0808">Transferase</keyword>
<dbReference type="STRING" id="1304275.C41B8_04376"/>
<comment type="caution">
    <text evidence="3">The sequence shown here is derived from an EMBL/GenBank/DDBJ whole genome shotgun (WGS) entry which is preliminary data.</text>
</comment>
<protein>
    <submittedName>
        <fullName evidence="3">Acyltransferase 3</fullName>
    </submittedName>
</protein>
<feature type="transmembrane region" description="Helical" evidence="1">
    <location>
        <begin position="56"/>
        <end position="78"/>
    </location>
</feature>
<keyword evidence="1" id="KW-1133">Transmembrane helix</keyword>
<reference evidence="3 4" key="1">
    <citation type="submission" date="2013-03" db="EMBL/GenBank/DDBJ databases">
        <title>Salinisphaera hydrothermalis C41B8 Genome Sequencing.</title>
        <authorList>
            <person name="Li C."/>
            <person name="Lai Q."/>
            <person name="Shao Z."/>
        </authorList>
    </citation>
    <scope>NUCLEOTIDE SEQUENCE [LARGE SCALE GENOMIC DNA]</scope>
    <source>
        <strain evidence="3 4">C41B8</strain>
    </source>
</reference>
<dbReference type="Proteomes" id="UP000028302">
    <property type="component" value="Unassembled WGS sequence"/>
</dbReference>
<dbReference type="EMBL" id="APNK01000004">
    <property type="protein sequence ID" value="KEZ78437.1"/>
    <property type="molecule type" value="Genomic_DNA"/>
</dbReference>
<feature type="transmembrane region" description="Helical" evidence="1">
    <location>
        <begin position="221"/>
        <end position="240"/>
    </location>
</feature>
<dbReference type="RefSeq" id="WP_037334660.1">
    <property type="nucleotide sequence ID" value="NZ_APNK01000004.1"/>
</dbReference>
<dbReference type="GO" id="GO:0009103">
    <property type="term" value="P:lipopolysaccharide biosynthetic process"/>
    <property type="evidence" value="ECO:0007669"/>
    <property type="project" value="TreeGrafter"/>
</dbReference>
<evidence type="ECO:0000313" key="4">
    <source>
        <dbReference type="Proteomes" id="UP000028302"/>
    </source>
</evidence>
<dbReference type="InterPro" id="IPR050879">
    <property type="entry name" value="Acyltransferase_3"/>
</dbReference>
<dbReference type="GO" id="GO:0016747">
    <property type="term" value="F:acyltransferase activity, transferring groups other than amino-acyl groups"/>
    <property type="evidence" value="ECO:0007669"/>
    <property type="project" value="InterPro"/>
</dbReference>
<dbReference type="Pfam" id="PF01757">
    <property type="entry name" value="Acyl_transf_3"/>
    <property type="match status" value="1"/>
</dbReference>
<dbReference type="InterPro" id="IPR002656">
    <property type="entry name" value="Acyl_transf_3_dom"/>
</dbReference>
<dbReference type="AlphaFoldDB" id="A0A084IP03"/>
<evidence type="ECO:0000313" key="3">
    <source>
        <dbReference type="EMBL" id="KEZ78437.1"/>
    </source>
</evidence>
<proteinExistence type="predicted"/>
<name>A0A084IP03_SALHC</name>
<feature type="transmembrane region" description="Helical" evidence="1">
    <location>
        <begin position="184"/>
        <end position="201"/>
    </location>
</feature>
<feature type="transmembrane region" description="Helical" evidence="1">
    <location>
        <begin position="349"/>
        <end position="368"/>
    </location>
</feature>
<dbReference type="eggNOG" id="COG1835">
    <property type="taxonomic scope" value="Bacteria"/>
</dbReference>
<feature type="transmembrane region" description="Helical" evidence="1">
    <location>
        <begin position="290"/>
        <end position="309"/>
    </location>
</feature>